<feature type="domain" description="Bacterial virulence protein VirB8" evidence="6">
    <location>
        <begin position="10"/>
        <end position="218"/>
    </location>
</feature>
<dbReference type="CDD" id="cd16424">
    <property type="entry name" value="VirB8"/>
    <property type="match status" value="1"/>
</dbReference>
<evidence type="ECO:0000259" key="6">
    <source>
        <dbReference type="Pfam" id="PF04335"/>
    </source>
</evidence>
<keyword evidence="2 5" id="KW-0812">Transmembrane</keyword>
<dbReference type="Proteomes" id="UP000248916">
    <property type="component" value="Unassembled WGS sequence"/>
</dbReference>
<evidence type="ECO:0000256" key="5">
    <source>
        <dbReference type="SAM" id="Phobius"/>
    </source>
</evidence>
<dbReference type="OrthoDB" id="7366154at2"/>
<evidence type="ECO:0000313" key="8">
    <source>
        <dbReference type="Proteomes" id="UP000248916"/>
    </source>
</evidence>
<dbReference type="InterPro" id="IPR026264">
    <property type="entry name" value="VirB8/PtlE"/>
</dbReference>
<dbReference type="GO" id="GO:0030255">
    <property type="term" value="P:protein secretion by the type IV secretion system"/>
    <property type="evidence" value="ECO:0007669"/>
    <property type="project" value="InterPro"/>
</dbReference>
<evidence type="ECO:0000256" key="1">
    <source>
        <dbReference type="ARBA" id="ARBA00004167"/>
    </source>
</evidence>
<dbReference type="GO" id="GO:0016020">
    <property type="term" value="C:membrane"/>
    <property type="evidence" value="ECO:0007669"/>
    <property type="project" value="UniProtKB-SubCell"/>
</dbReference>
<gene>
    <name evidence="7" type="ORF">LX81_02976</name>
</gene>
<keyword evidence="3 5" id="KW-1133">Transmembrane helix</keyword>
<evidence type="ECO:0000313" key="7">
    <source>
        <dbReference type="EMBL" id="PZX14177.1"/>
    </source>
</evidence>
<proteinExistence type="predicted"/>
<dbReference type="Pfam" id="PF04335">
    <property type="entry name" value="VirB8"/>
    <property type="match status" value="1"/>
</dbReference>
<name>A0A2W7N7F1_9RHOB</name>
<organism evidence="7 8">
    <name type="scientific">Palleronia aestuarii</name>
    <dbReference type="NCBI Taxonomy" id="568105"/>
    <lineage>
        <taxon>Bacteria</taxon>
        <taxon>Pseudomonadati</taxon>
        <taxon>Pseudomonadota</taxon>
        <taxon>Alphaproteobacteria</taxon>
        <taxon>Rhodobacterales</taxon>
        <taxon>Roseobacteraceae</taxon>
        <taxon>Palleronia</taxon>
    </lineage>
</organism>
<comment type="subcellular location">
    <subcellularLocation>
        <location evidence="1">Membrane</location>
        <topology evidence="1">Single-pass membrane protein</topology>
    </subcellularLocation>
</comment>
<sequence>MAKKTPDETAEAFENEVFFSLRRQRNIGWVVGALGMGIGLASVVTLALTVPLKETRPYVVMVDRATGESEQVVSVRPTSLDDQRAVLEAELVRYVTNRETYDPNDNPQRIPLVDGMSQGQAQSSLRAIWNSSSEQYPPTLYGGDTVITTRVRSVSILDDDTAQVRFVRRMEKEGQTAVERDFVAVVGYAFEPRTERTLDQVWRNPLGFTVTGYRIDAETLDPRG</sequence>
<accession>A0A2W7N7F1</accession>
<protein>
    <submittedName>
        <fullName evidence="7">Type IV secretion system protein VirB8</fullName>
    </submittedName>
</protein>
<dbReference type="InterPro" id="IPR032710">
    <property type="entry name" value="NTF2-like_dom_sf"/>
</dbReference>
<comment type="caution">
    <text evidence="7">The sequence shown here is derived from an EMBL/GenBank/DDBJ whole genome shotgun (WGS) entry which is preliminary data.</text>
</comment>
<dbReference type="SUPFAM" id="SSF54427">
    <property type="entry name" value="NTF2-like"/>
    <property type="match status" value="1"/>
</dbReference>
<evidence type="ECO:0000256" key="3">
    <source>
        <dbReference type="ARBA" id="ARBA00022989"/>
    </source>
</evidence>
<reference evidence="7 8" key="1">
    <citation type="submission" date="2018-06" db="EMBL/GenBank/DDBJ databases">
        <title>Genomic Encyclopedia of Archaeal and Bacterial Type Strains, Phase II (KMG-II): from individual species to whole genera.</title>
        <authorList>
            <person name="Goeker M."/>
        </authorList>
    </citation>
    <scope>NUCLEOTIDE SEQUENCE [LARGE SCALE GENOMIC DNA]</scope>
    <source>
        <strain evidence="7 8">DSM 22009</strain>
    </source>
</reference>
<evidence type="ECO:0000256" key="4">
    <source>
        <dbReference type="ARBA" id="ARBA00023136"/>
    </source>
</evidence>
<dbReference type="Gene3D" id="3.10.450.230">
    <property type="entry name" value="VirB8 protein"/>
    <property type="match status" value="1"/>
</dbReference>
<dbReference type="EMBL" id="QKZL01000015">
    <property type="protein sequence ID" value="PZX14177.1"/>
    <property type="molecule type" value="Genomic_DNA"/>
</dbReference>
<dbReference type="PIRSF" id="PIRSF003299">
    <property type="entry name" value="VirB8_PtlE"/>
    <property type="match status" value="1"/>
</dbReference>
<evidence type="ECO:0000256" key="2">
    <source>
        <dbReference type="ARBA" id="ARBA00022692"/>
    </source>
</evidence>
<keyword evidence="4 5" id="KW-0472">Membrane</keyword>
<dbReference type="InterPro" id="IPR007430">
    <property type="entry name" value="VirB8"/>
</dbReference>
<dbReference type="RefSeq" id="WP_111538074.1">
    <property type="nucleotide sequence ID" value="NZ_QKZL01000015.1"/>
</dbReference>
<dbReference type="AlphaFoldDB" id="A0A2W7N7F1"/>
<keyword evidence="8" id="KW-1185">Reference proteome</keyword>
<feature type="transmembrane region" description="Helical" evidence="5">
    <location>
        <begin position="27"/>
        <end position="48"/>
    </location>
</feature>